<gene>
    <name evidence="1" type="ORF">TCEB3V08_LOCUS9264</name>
</gene>
<organism evidence="1">
    <name type="scientific">Timema cristinae</name>
    <name type="common">Walking stick</name>
    <dbReference type="NCBI Taxonomy" id="61476"/>
    <lineage>
        <taxon>Eukaryota</taxon>
        <taxon>Metazoa</taxon>
        <taxon>Ecdysozoa</taxon>
        <taxon>Arthropoda</taxon>
        <taxon>Hexapoda</taxon>
        <taxon>Insecta</taxon>
        <taxon>Pterygota</taxon>
        <taxon>Neoptera</taxon>
        <taxon>Polyneoptera</taxon>
        <taxon>Phasmatodea</taxon>
        <taxon>Timematodea</taxon>
        <taxon>Timematoidea</taxon>
        <taxon>Timematidae</taxon>
        <taxon>Timema</taxon>
    </lineage>
</organism>
<sequence>MMNTSSQRQRTVQWVFYVWDLPIMVGQNTVNSPDSFIESGLNGVSLLLLSRALASSYLSQESGMKADVSLVFVVFSQRNIGYCRSWYLACK</sequence>
<protein>
    <submittedName>
        <fullName evidence="1">Uncharacterized protein</fullName>
    </submittedName>
</protein>
<evidence type="ECO:0000313" key="1">
    <source>
        <dbReference type="EMBL" id="CAD7407924.1"/>
    </source>
</evidence>
<proteinExistence type="predicted"/>
<dbReference type="EMBL" id="OC320369">
    <property type="protein sequence ID" value="CAD7407924.1"/>
    <property type="molecule type" value="Genomic_DNA"/>
</dbReference>
<name>A0A7R9D6J5_TIMCR</name>
<accession>A0A7R9D6J5</accession>
<dbReference type="AlphaFoldDB" id="A0A7R9D6J5"/>
<reference evidence="1" key="1">
    <citation type="submission" date="2020-11" db="EMBL/GenBank/DDBJ databases">
        <authorList>
            <person name="Tran Van P."/>
        </authorList>
    </citation>
    <scope>NUCLEOTIDE SEQUENCE</scope>
</reference>